<dbReference type="InterPro" id="IPR033910">
    <property type="entry name" value="GluRS_core"/>
</dbReference>
<proteinExistence type="inferred from homology"/>
<comment type="caution">
    <text evidence="7">Lacks conserved residue(s) required for the propagation of feature annotation.</text>
</comment>
<dbReference type="EMBL" id="MWWU01000001">
    <property type="protein sequence ID" value="OZG56796.1"/>
    <property type="molecule type" value="Genomic_DNA"/>
</dbReference>
<dbReference type="Gene3D" id="1.10.10.350">
    <property type="match status" value="1"/>
</dbReference>
<comment type="subcellular location">
    <subcellularLocation>
        <location evidence="7">Cytoplasm</location>
    </subcellularLocation>
</comment>
<dbReference type="GO" id="GO:0005524">
    <property type="term" value="F:ATP binding"/>
    <property type="evidence" value="ECO:0007669"/>
    <property type="project" value="UniProtKB-UniRule"/>
</dbReference>
<evidence type="ECO:0000256" key="4">
    <source>
        <dbReference type="ARBA" id="ARBA00022840"/>
    </source>
</evidence>
<dbReference type="Pfam" id="PF19269">
    <property type="entry name" value="Anticodon_2"/>
    <property type="match status" value="1"/>
</dbReference>
<dbReference type="SUPFAM" id="SSF48163">
    <property type="entry name" value="An anticodon-binding domain of class I aminoacyl-tRNA synthetases"/>
    <property type="match status" value="1"/>
</dbReference>
<evidence type="ECO:0000313" key="11">
    <source>
        <dbReference type="Proteomes" id="UP000228976"/>
    </source>
</evidence>
<dbReference type="HAMAP" id="MF_00022">
    <property type="entry name" value="Glu_tRNA_synth_type1"/>
    <property type="match status" value="1"/>
</dbReference>
<feature type="short sequence motif" description="'KMSKS' region" evidence="7">
    <location>
        <begin position="264"/>
        <end position="268"/>
    </location>
</feature>
<dbReference type="GO" id="GO:0008270">
    <property type="term" value="F:zinc ion binding"/>
    <property type="evidence" value="ECO:0007669"/>
    <property type="project" value="InterPro"/>
</dbReference>
<evidence type="ECO:0000256" key="7">
    <source>
        <dbReference type="HAMAP-Rule" id="MF_00022"/>
    </source>
</evidence>
<dbReference type="InterPro" id="IPR008925">
    <property type="entry name" value="aa_tRNA-synth_I_cd-bd_sf"/>
</dbReference>
<comment type="similarity">
    <text evidence="1 7">Belongs to the class-I aminoacyl-tRNA synthetase family. Glutamate--tRNA ligase type 1 subfamily.</text>
</comment>
<dbReference type="AlphaFoldDB" id="A0A261FD33"/>
<dbReference type="PANTHER" id="PTHR43311">
    <property type="entry name" value="GLUTAMATE--TRNA LIGASE"/>
    <property type="match status" value="1"/>
</dbReference>
<dbReference type="InterPro" id="IPR020751">
    <property type="entry name" value="aa-tRNA-synth_I_codon-bd_sub2"/>
</dbReference>
<keyword evidence="2 7" id="KW-0436">Ligase</keyword>
<comment type="catalytic activity">
    <reaction evidence="7">
        <text>tRNA(Glu) + L-glutamate + ATP = L-glutamyl-tRNA(Glu) + AMP + diphosphate</text>
        <dbReference type="Rhea" id="RHEA:23540"/>
        <dbReference type="Rhea" id="RHEA-COMP:9663"/>
        <dbReference type="Rhea" id="RHEA-COMP:9680"/>
        <dbReference type="ChEBI" id="CHEBI:29985"/>
        <dbReference type="ChEBI" id="CHEBI:30616"/>
        <dbReference type="ChEBI" id="CHEBI:33019"/>
        <dbReference type="ChEBI" id="CHEBI:78442"/>
        <dbReference type="ChEBI" id="CHEBI:78520"/>
        <dbReference type="ChEBI" id="CHEBI:456215"/>
        <dbReference type="EC" id="6.1.1.17"/>
    </reaction>
</comment>
<dbReference type="SUPFAM" id="SSF52374">
    <property type="entry name" value="Nucleotidylyl transferase"/>
    <property type="match status" value="1"/>
</dbReference>
<dbReference type="EC" id="6.1.1.17" evidence="7"/>
<dbReference type="InterPro" id="IPR020058">
    <property type="entry name" value="Glu/Gln-tRNA-synth_Ib_cat-dom"/>
</dbReference>
<keyword evidence="6 7" id="KW-0030">Aminoacyl-tRNA synthetase</keyword>
<keyword evidence="5 7" id="KW-0648">Protein biosynthesis</keyword>
<dbReference type="InterPro" id="IPR045462">
    <property type="entry name" value="aa-tRNA-synth_I_cd-bd"/>
</dbReference>
<organism evidence="10 11">
    <name type="scientific">Aeriscardovia aeriphila</name>
    <dbReference type="NCBI Taxonomy" id="218139"/>
    <lineage>
        <taxon>Bacteria</taxon>
        <taxon>Bacillati</taxon>
        <taxon>Actinomycetota</taxon>
        <taxon>Actinomycetes</taxon>
        <taxon>Bifidobacteriales</taxon>
        <taxon>Bifidobacteriaceae</taxon>
        <taxon>Aeriscardovia</taxon>
    </lineage>
</organism>
<feature type="domain" description="Glutamyl/glutaminyl-tRNA synthetase class Ib catalytic" evidence="8">
    <location>
        <begin position="14"/>
        <end position="329"/>
    </location>
</feature>
<dbReference type="Proteomes" id="UP000228976">
    <property type="component" value="Unassembled WGS sequence"/>
</dbReference>
<dbReference type="OrthoDB" id="9807503at2"/>
<keyword evidence="7" id="KW-0963">Cytoplasm</keyword>
<keyword evidence="11" id="KW-1185">Reference proteome</keyword>
<evidence type="ECO:0000259" key="9">
    <source>
        <dbReference type="Pfam" id="PF19269"/>
    </source>
</evidence>
<evidence type="ECO:0000256" key="5">
    <source>
        <dbReference type="ARBA" id="ARBA00022917"/>
    </source>
</evidence>
<reference evidence="10 11" key="1">
    <citation type="journal article" date="2017" name="BMC Genomics">
        <title>Comparative genomic and phylogenomic analyses of the Bifidobacteriaceae family.</title>
        <authorList>
            <person name="Lugli G.A."/>
            <person name="Milani C."/>
            <person name="Turroni F."/>
            <person name="Duranti S."/>
            <person name="Mancabelli L."/>
            <person name="Mangifesta M."/>
            <person name="Ferrario C."/>
            <person name="Modesto M."/>
            <person name="Mattarelli P."/>
            <person name="Jiri K."/>
            <person name="van Sinderen D."/>
            <person name="Ventura M."/>
        </authorList>
    </citation>
    <scope>NUCLEOTIDE SEQUENCE [LARGE SCALE GENOMIC DNA]</scope>
    <source>
        <strain evidence="10 11">LMG 21773</strain>
    </source>
</reference>
<feature type="binding site" evidence="7">
    <location>
        <position position="267"/>
    </location>
    <ligand>
        <name>ATP</name>
        <dbReference type="ChEBI" id="CHEBI:30616"/>
    </ligand>
</feature>
<comment type="function">
    <text evidence="7">Catalyzes the attachment of glutamate to tRNA(Glu) in a two-step reaction: glutamate is first activated by ATP to form Glu-AMP and then transferred to the acceptor end of tRNA(Glu).</text>
</comment>
<protein>
    <recommendedName>
        <fullName evidence="7">Glutamate--tRNA ligase</fullName>
        <ecNumber evidence="7">6.1.1.17</ecNumber>
    </recommendedName>
    <alternativeName>
        <fullName evidence="7">Glutamyl-tRNA synthetase</fullName>
        <shortName evidence="7">GluRS</shortName>
    </alternativeName>
</protein>
<dbReference type="NCBIfam" id="TIGR00464">
    <property type="entry name" value="gltX_bact"/>
    <property type="match status" value="1"/>
</dbReference>
<dbReference type="InterPro" id="IPR014729">
    <property type="entry name" value="Rossmann-like_a/b/a_fold"/>
</dbReference>
<evidence type="ECO:0000256" key="3">
    <source>
        <dbReference type="ARBA" id="ARBA00022741"/>
    </source>
</evidence>
<dbReference type="GO" id="GO:0006424">
    <property type="term" value="P:glutamyl-tRNA aminoacylation"/>
    <property type="evidence" value="ECO:0007669"/>
    <property type="project" value="UniProtKB-UniRule"/>
</dbReference>
<dbReference type="Gene3D" id="3.40.50.620">
    <property type="entry name" value="HUPs"/>
    <property type="match status" value="1"/>
</dbReference>
<dbReference type="GO" id="GO:0000049">
    <property type="term" value="F:tRNA binding"/>
    <property type="evidence" value="ECO:0007669"/>
    <property type="project" value="InterPro"/>
</dbReference>
<gene>
    <name evidence="7" type="primary">gltX</name>
    <name evidence="10" type="ORF">AEAE_0105</name>
</gene>
<evidence type="ECO:0000256" key="1">
    <source>
        <dbReference type="ARBA" id="ARBA00007894"/>
    </source>
</evidence>
<evidence type="ECO:0000256" key="6">
    <source>
        <dbReference type="ARBA" id="ARBA00023146"/>
    </source>
</evidence>
<dbReference type="RefSeq" id="WP_094689233.1">
    <property type="nucleotide sequence ID" value="NZ_JACBYZ010000001.1"/>
</dbReference>
<keyword evidence="3 7" id="KW-0547">Nucleotide-binding</keyword>
<evidence type="ECO:0000256" key="2">
    <source>
        <dbReference type="ARBA" id="ARBA00022598"/>
    </source>
</evidence>
<comment type="caution">
    <text evidence="10">The sequence shown here is derived from an EMBL/GenBank/DDBJ whole genome shotgun (WGS) entry which is preliminary data.</text>
</comment>
<evidence type="ECO:0000313" key="10">
    <source>
        <dbReference type="EMBL" id="OZG56796.1"/>
    </source>
</evidence>
<dbReference type="InterPro" id="IPR049940">
    <property type="entry name" value="GluQ/Sye"/>
</dbReference>
<feature type="short sequence motif" description="'HIGH' region" evidence="7">
    <location>
        <begin position="20"/>
        <end position="30"/>
    </location>
</feature>
<keyword evidence="4 7" id="KW-0067">ATP-binding</keyword>
<sequence>MSENTENITLPKDVRVRFCPSPTGIPHVGMVRTALFNWAEARHTHGTLVFRIEDTDNQRDTEESLNQIIEALRWLGIDWDEGVEVGGPDGPYFQSQRTDIYKDVAQKLLDAGYAYESFSTPEETAARNVANGRPASFGYDGYDRNTTPEQREKYLAEGRKPAIRLRMPDEDITFTDLVRGPITFKAGSTPDYVIVRPNGDALYTLTNPVDDAMMNINVVLRGEDLLSSTPRQVVLYDYLKKLGIAKQTPLFGHMPYVMGEGNKKLSKRDPESNLFLLRDQGFIKEGLLNYLALLGWSISPDNDVFSMQELADNFDIRNVKANPAHFDLNKAIALNAEHIRQLEPQDFLNRSVPYLFRDHVVSADSWDKLTPREQQVLSDSVELVQPRVRLLGEVSGMVGSLLSEEPYIAPEPDAIKQLKDESDDVLAQAADALEGVEEGQWKAQSLHDLLDAELIEKAGYKPRKAYGPVRVAVSGRRVSPPLFESMEILGKDLTVARLRSLREHLGELKG</sequence>
<dbReference type="Pfam" id="PF00749">
    <property type="entry name" value="tRNA-synt_1c"/>
    <property type="match status" value="1"/>
</dbReference>
<dbReference type="GO" id="GO:0005829">
    <property type="term" value="C:cytosol"/>
    <property type="evidence" value="ECO:0007669"/>
    <property type="project" value="TreeGrafter"/>
</dbReference>
<dbReference type="InterPro" id="IPR000924">
    <property type="entry name" value="Glu/Gln-tRNA-synth"/>
</dbReference>
<evidence type="ECO:0000259" key="8">
    <source>
        <dbReference type="Pfam" id="PF00749"/>
    </source>
</evidence>
<dbReference type="InterPro" id="IPR004527">
    <property type="entry name" value="Glu-tRNA-ligase_bac/mito"/>
</dbReference>
<accession>A0A261FD33</accession>
<dbReference type="PRINTS" id="PR00987">
    <property type="entry name" value="TRNASYNTHGLU"/>
</dbReference>
<dbReference type="CDD" id="cd00808">
    <property type="entry name" value="GluRS_core"/>
    <property type="match status" value="1"/>
</dbReference>
<feature type="domain" description="Aminoacyl-tRNA synthetase class I anticodon-binding" evidence="9">
    <location>
        <begin position="370"/>
        <end position="500"/>
    </location>
</feature>
<comment type="subunit">
    <text evidence="7">Monomer.</text>
</comment>
<dbReference type="GO" id="GO:0004818">
    <property type="term" value="F:glutamate-tRNA ligase activity"/>
    <property type="evidence" value="ECO:0007669"/>
    <property type="project" value="UniProtKB-UniRule"/>
</dbReference>
<dbReference type="PANTHER" id="PTHR43311:SF2">
    <property type="entry name" value="GLUTAMATE--TRNA LIGASE, MITOCHONDRIAL-RELATED"/>
    <property type="match status" value="1"/>
</dbReference>
<name>A0A261FD33_9BIFI</name>